<organism evidence="2 3">
    <name type="scientific">Rhipicephalus microplus</name>
    <name type="common">Cattle tick</name>
    <name type="synonym">Boophilus microplus</name>
    <dbReference type="NCBI Taxonomy" id="6941"/>
    <lineage>
        <taxon>Eukaryota</taxon>
        <taxon>Metazoa</taxon>
        <taxon>Ecdysozoa</taxon>
        <taxon>Arthropoda</taxon>
        <taxon>Chelicerata</taxon>
        <taxon>Arachnida</taxon>
        <taxon>Acari</taxon>
        <taxon>Parasitiformes</taxon>
        <taxon>Ixodida</taxon>
        <taxon>Ixodoidea</taxon>
        <taxon>Ixodidae</taxon>
        <taxon>Rhipicephalinae</taxon>
        <taxon>Rhipicephalus</taxon>
        <taxon>Boophilus</taxon>
    </lineage>
</organism>
<evidence type="ECO:0000313" key="3">
    <source>
        <dbReference type="Proteomes" id="UP000821866"/>
    </source>
</evidence>
<keyword evidence="1" id="KW-0812">Transmembrane</keyword>
<feature type="transmembrane region" description="Helical" evidence="1">
    <location>
        <begin position="22"/>
        <end position="47"/>
    </location>
</feature>
<name>A0A9J6ERB4_RHIMP</name>
<gene>
    <name evidence="2" type="ORF">HPB51_008483</name>
</gene>
<dbReference type="EMBL" id="JABSTU010000002">
    <property type="protein sequence ID" value="KAH8037059.1"/>
    <property type="molecule type" value="Genomic_DNA"/>
</dbReference>
<reference evidence="2" key="1">
    <citation type="journal article" date="2020" name="Cell">
        <title>Large-Scale Comparative Analyses of Tick Genomes Elucidate Their Genetic Diversity and Vector Capacities.</title>
        <authorList>
            <consortium name="Tick Genome and Microbiome Consortium (TIGMIC)"/>
            <person name="Jia N."/>
            <person name="Wang J."/>
            <person name="Shi W."/>
            <person name="Du L."/>
            <person name="Sun Y."/>
            <person name="Zhan W."/>
            <person name="Jiang J.F."/>
            <person name="Wang Q."/>
            <person name="Zhang B."/>
            <person name="Ji P."/>
            <person name="Bell-Sakyi L."/>
            <person name="Cui X.M."/>
            <person name="Yuan T.T."/>
            <person name="Jiang B.G."/>
            <person name="Yang W.F."/>
            <person name="Lam T.T."/>
            <person name="Chang Q.C."/>
            <person name="Ding S.J."/>
            <person name="Wang X.J."/>
            <person name="Zhu J.G."/>
            <person name="Ruan X.D."/>
            <person name="Zhao L."/>
            <person name="Wei J.T."/>
            <person name="Ye R.Z."/>
            <person name="Que T.C."/>
            <person name="Du C.H."/>
            <person name="Zhou Y.H."/>
            <person name="Cheng J.X."/>
            <person name="Dai P.F."/>
            <person name="Guo W.B."/>
            <person name="Han X.H."/>
            <person name="Huang E.J."/>
            <person name="Li L.F."/>
            <person name="Wei W."/>
            <person name="Gao Y.C."/>
            <person name="Liu J.Z."/>
            <person name="Shao H.Z."/>
            <person name="Wang X."/>
            <person name="Wang C.C."/>
            <person name="Yang T.C."/>
            <person name="Huo Q.B."/>
            <person name="Li W."/>
            <person name="Chen H.Y."/>
            <person name="Chen S.E."/>
            <person name="Zhou L.G."/>
            <person name="Ni X.B."/>
            <person name="Tian J.H."/>
            <person name="Sheng Y."/>
            <person name="Liu T."/>
            <person name="Pan Y.S."/>
            <person name="Xia L.Y."/>
            <person name="Li J."/>
            <person name="Zhao F."/>
            <person name="Cao W.C."/>
        </authorList>
    </citation>
    <scope>NUCLEOTIDE SEQUENCE</scope>
    <source>
        <strain evidence="2">Rmic-2018</strain>
    </source>
</reference>
<dbReference type="AlphaFoldDB" id="A0A9J6ERB4"/>
<evidence type="ECO:0000313" key="2">
    <source>
        <dbReference type="EMBL" id="KAH8037059.1"/>
    </source>
</evidence>
<reference evidence="2" key="2">
    <citation type="submission" date="2021-09" db="EMBL/GenBank/DDBJ databases">
        <authorList>
            <person name="Jia N."/>
            <person name="Wang J."/>
            <person name="Shi W."/>
            <person name="Du L."/>
            <person name="Sun Y."/>
            <person name="Zhan W."/>
            <person name="Jiang J."/>
            <person name="Wang Q."/>
            <person name="Zhang B."/>
            <person name="Ji P."/>
            <person name="Sakyi L.B."/>
            <person name="Cui X."/>
            <person name="Yuan T."/>
            <person name="Jiang B."/>
            <person name="Yang W."/>
            <person name="Lam T.T.-Y."/>
            <person name="Chang Q."/>
            <person name="Ding S."/>
            <person name="Wang X."/>
            <person name="Zhu J."/>
            <person name="Ruan X."/>
            <person name="Zhao L."/>
            <person name="Wei J."/>
            <person name="Que T."/>
            <person name="Du C."/>
            <person name="Cheng J."/>
            <person name="Dai P."/>
            <person name="Han X."/>
            <person name="Huang E."/>
            <person name="Gao Y."/>
            <person name="Liu J."/>
            <person name="Shao H."/>
            <person name="Ye R."/>
            <person name="Li L."/>
            <person name="Wei W."/>
            <person name="Wang X."/>
            <person name="Wang C."/>
            <person name="Huo Q."/>
            <person name="Li W."/>
            <person name="Guo W."/>
            <person name="Chen H."/>
            <person name="Chen S."/>
            <person name="Zhou L."/>
            <person name="Zhou L."/>
            <person name="Ni X."/>
            <person name="Tian J."/>
            <person name="Zhou Y."/>
            <person name="Sheng Y."/>
            <person name="Liu T."/>
            <person name="Pan Y."/>
            <person name="Xia L."/>
            <person name="Li J."/>
            <person name="Zhao F."/>
            <person name="Cao W."/>
        </authorList>
    </citation>
    <scope>NUCLEOTIDE SEQUENCE</scope>
    <source>
        <strain evidence="2">Rmic-2018</strain>
        <tissue evidence="2">Larvae</tissue>
    </source>
</reference>
<keyword evidence="1" id="KW-0472">Membrane</keyword>
<proteinExistence type="predicted"/>
<protein>
    <submittedName>
        <fullName evidence="2">Uncharacterized protein</fullName>
    </submittedName>
</protein>
<sequence length="512" mass="57000">MSFKDVFFSSLRYTDAESKDNYANWCLIALIGVLFTGALVITIIAGVTLSHRPTNSGTDADDYELLVRSDGSGKGSVANLPPVYVVQRPSTPSNITSGPVPSGPTPLAPPLTVCTLAPGAEYMYIPYDGLCDYSFFDSLAITPESNGFAVTTQSADAKRFVAQAQIDKKTLYGMSVSLRDVVAFSNAFQSGSGKADYETYWKFNVFHWGFLHVDELQVDANIAGEIHEHAVSTAGQTPGTFLGHLHEVGEVLRQSGRIYPAPFSARHSALLCLRDRQITSLRRHLFTSQLRRTVFTPTGVVVLGHLSYGDSWKSDCVIMPPVNYVDPRLVKPGIGYGHNMQDAMHAVTCLWNRGVQSSLSLSVTMQARRYKMRGTAQGRALFYTDCEPATYEQRTTAQEICDDPQSGYSRNIYYATQEKSPITYDDSDGFAVTFENEISMREKLCDAWSRGAIPVPVGLAVYDANYDRRSSRCDRRWINGTWSRFRYLLRLRDFLHHGQRSSTFSQDCNRVT</sequence>
<keyword evidence="1" id="KW-1133">Transmembrane helix</keyword>
<dbReference type="VEuPathDB" id="VectorBase:LOC119179316"/>
<accession>A0A9J6ERB4</accession>
<keyword evidence="3" id="KW-1185">Reference proteome</keyword>
<comment type="caution">
    <text evidence="2">The sequence shown here is derived from an EMBL/GenBank/DDBJ whole genome shotgun (WGS) entry which is preliminary data.</text>
</comment>
<dbReference type="Proteomes" id="UP000821866">
    <property type="component" value="Chromosome 10"/>
</dbReference>
<evidence type="ECO:0000256" key="1">
    <source>
        <dbReference type="SAM" id="Phobius"/>
    </source>
</evidence>